<evidence type="ECO:0000313" key="1">
    <source>
        <dbReference type="EMBL" id="CAG9957459.1"/>
    </source>
</evidence>
<comment type="caution">
    <text evidence="1">The sequence shown here is derived from an EMBL/GenBank/DDBJ whole genome shotgun (WGS) entry which is preliminary data.</text>
</comment>
<dbReference type="Proteomes" id="UP000836387">
    <property type="component" value="Unassembled WGS sequence"/>
</dbReference>
<proteinExistence type="predicted"/>
<protein>
    <submittedName>
        <fullName evidence="1">Uncharacterized protein</fullName>
    </submittedName>
</protein>
<accession>A0ACA9UUY2</accession>
<gene>
    <name evidence="1" type="ORF">CRV2_00020978</name>
</gene>
<dbReference type="EMBL" id="CADEHS020000740">
    <property type="protein sequence ID" value="CAG9957459.1"/>
    <property type="molecule type" value="Genomic_DNA"/>
</dbReference>
<keyword evidence="2" id="KW-1185">Reference proteome</keyword>
<sequence length="136" mass="15079">MTISSSDVASPRDFIPMDAGNTSQPPGSAGIAANDPPDFGSSSSELDDGYTERLIGKLKQREEAERDIFAHVHPKTKLLRQRVWKEWEKFAGLIGFDPEAIWVDFALGQKAAMDRCLVFSRTLCNAICHLETCPRP</sequence>
<organism evidence="1 2">
    <name type="scientific">Clonostachys rosea f. rosea IK726</name>
    <dbReference type="NCBI Taxonomy" id="1349383"/>
    <lineage>
        <taxon>Eukaryota</taxon>
        <taxon>Fungi</taxon>
        <taxon>Dikarya</taxon>
        <taxon>Ascomycota</taxon>
        <taxon>Pezizomycotina</taxon>
        <taxon>Sordariomycetes</taxon>
        <taxon>Hypocreomycetidae</taxon>
        <taxon>Hypocreales</taxon>
        <taxon>Bionectriaceae</taxon>
        <taxon>Clonostachys</taxon>
    </lineage>
</organism>
<reference evidence="1" key="1">
    <citation type="submission" date="2020-04" db="EMBL/GenBank/DDBJ databases">
        <authorList>
            <person name="Broberg M."/>
        </authorList>
    </citation>
    <scope>NUCLEOTIDE SEQUENCE</scope>
</reference>
<reference evidence="1" key="2">
    <citation type="submission" date="2021-10" db="EMBL/GenBank/DDBJ databases">
        <authorList>
            <person name="Piombo E."/>
        </authorList>
    </citation>
    <scope>NUCLEOTIDE SEQUENCE</scope>
</reference>
<evidence type="ECO:0000313" key="2">
    <source>
        <dbReference type="Proteomes" id="UP000836387"/>
    </source>
</evidence>
<name>A0ACA9UUY2_BIOOC</name>